<organism evidence="8 9">
    <name type="scientific">Cymbomonas tetramitiformis</name>
    <dbReference type="NCBI Taxonomy" id="36881"/>
    <lineage>
        <taxon>Eukaryota</taxon>
        <taxon>Viridiplantae</taxon>
        <taxon>Chlorophyta</taxon>
        <taxon>Pyramimonadophyceae</taxon>
        <taxon>Pyramimonadales</taxon>
        <taxon>Pyramimonadaceae</taxon>
        <taxon>Cymbomonas</taxon>
    </lineage>
</organism>
<dbReference type="PANTHER" id="PTHR22706:SF1">
    <property type="entry name" value="ASSEMBLY FACTOR FOR SPINDLE MICROTUBULES"/>
    <property type="match status" value="1"/>
</dbReference>
<proteinExistence type="predicted"/>
<feature type="compositionally biased region" description="Basic residues" evidence="6">
    <location>
        <begin position="1098"/>
        <end position="1109"/>
    </location>
</feature>
<dbReference type="PROSITE" id="PS01159">
    <property type="entry name" value="WW_DOMAIN_1"/>
    <property type="match status" value="1"/>
</dbReference>
<dbReference type="GO" id="GO:0007051">
    <property type="term" value="P:spindle organization"/>
    <property type="evidence" value="ECO:0007669"/>
    <property type="project" value="TreeGrafter"/>
</dbReference>
<comment type="subcellular location">
    <subcellularLocation>
        <location evidence="1">Cytoplasm</location>
    </subcellularLocation>
</comment>
<dbReference type="AlphaFoldDB" id="A0AAE0BZP1"/>
<evidence type="ECO:0000313" key="9">
    <source>
        <dbReference type="Proteomes" id="UP001190700"/>
    </source>
</evidence>
<dbReference type="InterPro" id="IPR000048">
    <property type="entry name" value="IQ_motif_EF-hand-BS"/>
</dbReference>
<evidence type="ECO:0000256" key="4">
    <source>
        <dbReference type="ARBA" id="ARBA00022860"/>
    </source>
</evidence>
<dbReference type="GO" id="GO:0005516">
    <property type="term" value="F:calmodulin binding"/>
    <property type="evidence" value="ECO:0007669"/>
    <property type="project" value="UniProtKB-KW"/>
</dbReference>
<dbReference type="GO" id="GO:0000922">
    <property type="term" value="C:spindle pole"/>
    <property type="evidence" value="ECO:0007669"/>
    <property type="project" value="TreeGrafter"/>
</dbReference>
<dbReference type="EMBL" id="LGRX02030333">
    <property type="protein sequence ID" value="KAK3245743.1"/>
    <property type="molecule type" value="Genomic_DNA"/>
</dbReference>
<keyword evidence="4" id="KW-0112">Calmodulin-binding</keyword>
<keyword evidence="3" id="KW-0677">Repeat</keyword>
<dbReference type="PROSITE" id="PS50020">
    <property type="entry name" value="WW_DOMAIN_2"/>
    <property type="match status" value="2"/>
</dbReference>
<protein>
    <recommendedName>
        <fullName evidence="7">WW domain-containing protein</fullName>
    </recommendedName>
</protein>
<dbReference type="Pfam" id="PF00612">
    <property type="entry name" value="IQ"/>
    <property type="match status" value="9"/>
</dbReference>
<dbReference type="InterPro" id="IPR027417">
    <property type="entry name" value="P-loop_NTPase"/>
</dbReference>
<dbReference type="GO" id="GO:0005737">
    <property type="term" value="C:cytoplasm"/>
    <property type="evidence" value="ECO:0007669"/>
    <property type="project" value="UniProtKB-SubCell"/>
</dbReference>
<feature type="region of interest" description="Disordered" evidence="6">
    <location>
        <begin position="1046"/>
        <end position="1119"/>
    </location>
</feature>
<evidence type="ECO:0000256" key="2">
    <source>
        <dbReference type="ARBA" id="ARBA00022490"/>
    </source>
</evidence>
<feature type="coiled-coil region" evidence="5">
    <location>
        <begin position="835"/>
        <end position="874"/>
    </location>
</feature>
<dbReference type="SMART" id="SM00015">
    <property type="entry name" value="IQ"/>
    <property type="match status" value="15"/>
</dbReference>
<evidence type="ECO:0000256" key="3">
    <source>
        <dbReference type="ARBA" id="ARBA00022737"/>
    </source>
</evidence>
<sequence>MTEADTELTAKAIEIGFNPQEFPCFLWIAVEFSQADPPEPWTAYSDEHGQVFYYDHNSGESAWTHPLLETFRSLYKKCAEEPGLLEYYQELYHNLRSYCDDKKGWWALNLLATPGGGAPPTPEEVRDMALYLQINLKNEPELMWIAKQAVQVPLPGHWEEHEDSTGNVYFYDKTSGVSQLKHPLDDYFFALVHEERKKLSTKRLGRTAAASVKVAWMPFLDDEGDTFFVSFAHNVSTYYPPWDKRFQDGSRRIQRWWRRYLAAKKRVNDAATIIQKYHRGHVVRDAVAAWKQECAALCIQTMYRMYRARTEALQERSALVVQSYWRMGLARAEYRRLLKIIRIQSCYRGFVARKQFKRQKAAQNIQRHYRGFRDRERVAQLRVKWDAATKIQAVQRGRLARRYVDDYRLHQAAIKIQSQVRRRKAKRAVAEERYFQKADSAALYIQTCARRMLARRILAEKREGRDKTLAATAIQAAYRGFEARQYAQWLRHSNAALIIQKYWGRYHGVRSKELSQAQIVISKYYRGRKARQWKAFIMKSELDLLHSSATTIQRYWRGYYSRDSSEKSNAAITIQKLVKGMIAVNNYKKSKAAIKIQSVFKGRAQRKKGTEDLWRFRFVAFRMQAVYRIRIARRQAVVERMMYEYRQAMAKRIQDHWRGKQMRAVLKERMLLRGEHTGAGLVIQTIWRGRQARKQATFERRAIALVISAWKRVKAKRALNFLKDLFAKRRSALTALRPLYEALFQLPSAGQGPRRERLVEQYILKDNLPEGDELLTQKAVDILEKQVVTLGDECSKRAQTRDYGLQIMMLSYSLLRIPEPQWLKLPPQGTPAWLGDEAMAKLAAEEKRLQQLKSEDAKNLAEQVRVRLRALIEELNVTNDYKKSCKSILESSNVSVEMLDTLIARASELQSIRNIVVPMVDLIKRRKELAAMRKELPDEKETLMDRKAGAALRQRQQATKTMLDLEQPRVNKELYNMIYEIDTNKQSLPVPYERICQIGGLPDIIKLKAEMDRDAKARQELLKDKKMSKSPGMSLKAAVGSVKAMQALTKGGKSSASSSVSSPKDSSKKSGGPGSPGGNEEQGNGDTPGDAQEAAASRPRRKKRDKVRKGIVGGLEEQG</sequence>
<dbReference type="Proteomes" id="UP001190700">
    <property type="component" value="Unassembled WGS sequence"/>
</dbReference>
<dbReference type="GO" id="GO:0051295">
    <property type="term" value="P:establishment of meiotic spindle localization"/>
    <property type="evidence" value="ECO:0007669"/>
    <property type="project" value="TreeGrafter"/>
</dbReference>
<dbReference type="InterPro" id="IPR036020">
    <property type="entry name" value="WW_dom_sf"/>
</dbReference>
<name>A0AAE0BZP1_9CHLO</name>
<evidence type="ECO:0000256" key="6">
    <source>
        <dbReference type="SAM" id="MobiDB-lite"/>
    </source>
</evidence>
<dbReference type="Gene3D" id="3.30.1470.10">
    <property type="entry name" value="Photosystem I PsaD, reaction center subunit II"/>
    <property type="match status" value="1"/>
</dbReference>
<feature type="domain" description="WW" evidence="7">
    <location>
        <begin position="35"/>
        <end position="68"/>
    </location>
</feature>
<dbReference type="PROSITE" id="PS50096">
    <property type="entry name" value="IQ"/>
    <property type="match status" value="14"/>
</dbReference>
<feature type="domain" description="WW" evidence="7">
    <location>
        <begin position="152"/>
        <end position="185"/>
    </location>
</feature>
<dbReference type="InterPro" id="IPR001202">
    <property type="entry name" value="WW_dom"/>
</dbReference>
<dbReference type="SMART" id="SM00456">
    <property type="entry name" value="WW"/>
    <property type="match status" value="2"/>
</dbReference>
<dbReference type="SUPFAM" id="SSF51045">
    <property type="entry name" value="WW domain"/>
    <property type="match status" value="2"/>
</dbReference>
<reference evidence="8 9" key="1">
    <citation type="journal article" date="2015" name="Genome Biol. Evol.">
        <title>Comparative Genomics of a Bacterivorous Green Alga Reveals Evolutionary Causalities and Consequences of Phago-Mixotrophic Mode of Nutrition.</title>
        <authorList>
            <person name="Burns J.A."/>
            <person name="Paasch A."/>
            <person name="Narechania A."/>
            <person name="Kim E."/>
        </authorList>
    </citation>
    <scope>NUCLEOTIDE SEQUENCE [LARGE SCALE GENOMIC DNA]</scope>
    <source>
        <strain evidence="8 9">PLY_AMNH</strain>
    </source>
</reference>
<accession>A0AAE0BZP1</accession>
<dbReference type="GO" id="GO:0000278">
    <property type="term" value="P:mitotic cell cycle"/>
    <property type="evidence" value="ECO:0007669"/>
    <property type="project" value="TreeGrafter"/>
</dbReference>
<keyword evidence="9" id="KW-1185">Reference proteome</keyword>
<keyword evidence="2" id="KW-0963">Cytoplasm</keyword>
<evidence type="ECO:0000256" key="5">
    <source>
        <dbReference type="SAM" id="Coils"/>
    </source>
</evidence>
<evidence type="ECO:0000313" key="8">
    <source>
        <dbReference type="EMBL" id="KAK3245743.1"/>
    </source>
</evidence>
<dbReference type="Pfam" id="PF00397">
    <property type="entry name" value="WW"/>
    <property type="match status" value="2"/>
</dbReference>
<dbReference type="Gene3D" id="1.20.5.190">
    <property type="match status" value="7"/>
</dbReference>
<comment type="caution">
    <text evidence="8">The sequence shown here is derived from an EMBL/GenBank/DDBJ whole genome shotgun (WGS) entry which is preliminary data.</text>
</comment>
<keyword evidence="5" id="KW-0175">Coiled coil</keyword>
<gene>
    <name evidence="8" type="ORF">CYMTET_44706</name>
</gene>
<dbReference type="CDD" id="cd23767">
    <property type="entry name" value="IQCD"/>
    <property type="match status" value="1"/>
</dbReference>
<dbReference type="Gene3D" id="2.20.70.10">
    <property type="match status" value="1"/>
</dbReference>
<dbReference type="SUPFAM" id="SSF52540">
    <property type="entry name" value="P-loop containing nucleoside triphosphate hydrolases"/>
    <property type="match status" value="1"/>
</dbReference>
<evidence type="ECO:0000256" key="1">
    <source>
        <dbReference type="ARBA" id="ARBA00004496"/>
    </source>
</evidence>
<dbReference type="InterPro" id="IPR051185">
    <property type="entry name" value="ASPM"/>
</dbReference>
<feature type="compositionally biased region" description="Low complexity" evidence="6">
    <location>
        <begin position="1050"/>
        <end position="1064"/>
    </location>
</feature>
<dbReference type="PANTHER" id="PTHR22706">
    <property type="entry name" value="ASSEMBLY FACTOR FOR SPINDLE MICROTUBULES"/>
    <property type="match status" value="1"/>
</dbReference>
<evidence type="ECO:0000259" key="7">
    <source>
        <dbReference type="PROSITE" id="PS50020"/>
    </source>
</evidence>
<dbReference type="CDD" id="cd00201">
    <property type="entry name" value="WW"/>
    <property type="match status" value="2"/>
</dbReference>